<dbReference type="OrthoDB" id="435881at2759"/>
<dbReference type="GO" id="GO:0003904">
    <property type="term" value="F:deoxyribodipyrimidine photo-lyase activity"/>
    <property type="evidence" value="ECO:0000318"/>
    <property type="project" value="GO_Central"/>
</dbReference>
<evidence type="ECO:0000256" key="1">
    <source>
        <dbReference type="ARBA" id="ARBA00005862"/>
    </source>
</evidence>
<comment type="similarity">
    <text evidence="1">Belongs to the DNA photolyase class-1 family.</text>
</comment>
<sequence length="531" mass="54233">MDSHGPLPLAALSLHALGAPAGLGASRHAARPTKAAPPPVSARDGVRSHPINAALATSDSSSASSGAADSAPAQRPGPHALQRLVSAVPAALARLVTGPFHQPAFNGPASLSDMRVFPAPVPKRAAPGGGGRPAGGAARKAALVWFRNDLRLHDNPALEQACRQSSSVLPVYVFDPRDYGKTPSGFDRTGPGRARFLLEAVADLRQRLRDAGSDLVVRLGRPEAVLKELAAAVGAGAVYCQSEVTAEEMQVEGRVRAALDRESCELRPQWGGTLFHLEDLPFRLDAMPTSYADFRERVANLKVRQLSESDGGIKGLPAGNSVEPGDIPTLQRLGFSPAAATAGAAAPGSGLGAPLQLGGGPALVLRGGESEALRHMQAFIDELRRAVSGAAAAASGSGKPGAAPPSATFSCRISPWLALGCLSPRRMYHEMRQQLAPAGAPVIRSSSSSAIGSGSAAAPLSGPAKQGGAAAGGAGSPANWLVFELLWRDFFRFVTQKHSAGARLAAAKSAARSGRSAAAAPVAPAMAAALA</sequence>
<proteinExistence type="inferred from homology"/>
<dbReference type="PROSITE" id="PS51645">
    <property type="entry name" value="PHR_CRY_ALPHA_BETA"/>
    <property type="match status" value="1"/>
</dbReference>
<dbReference type="SUPFAM" id="SSF52425">
    <property type="entry name" value="Cryptochrome/photolyase, N-terminal domain"/>
    <property type="match status" value="1"/>
</dbReference>
<gene>
    <name evidence="5" type="ORF">CHLRE_12g534550v5</name>
</gene>
<feature type="compositionally biased region" description="Low complexity" evidence="3">
    <location>
        <begin position="53"/>
        <end position="73"/>
    </location>
</feature>
<dbReference type="InterPro" id="IPR002081">
    <property type="entry name" value="Cryptochrome/DNA_photolyase_1"/>
</dbReference>
<dbReference type="InParanoid" id="A0A2K3D533"/>
<dbReference type="Proteomes" id="UP000006906">
    <property type="component" value="Chromosome 12"/>
</dbReference>
<name>A0A2K3D533_CHLRE</name>
<evidence type="ECO:0000256" key="2">
    <source>
        <dbReference type="PIRSR" id="PIRSR602081-1"/>
    </source>
</evidence>
<dbReference type="InterPro" id="IPR036134">
    <property type="entry name" value="Crypto/Photolyase_FAD-like_sf"/>
</dbReference>
<dbReference type="SUPFAM" id="SSF48173">
    <property type="entry name" value="Cryptochrome/photolyase FAD-binding domain"/>
    <property type="match status" value="1"/>
</dbReference>
<accession>A0A2K3D533</accession>
<dbReference type="PANTHER" id="PTHR11455">
    <property type="entry name" value="CRYPTOCHROME"/>
    <property type="match status" value="1"/>
</dbReference>
<dbReference type="GeneID" id="5718514"/>
<dbReference type="GO" id="GO:0003677">
    <property type="term" value="F:DNA binding"/>
    <property type="evidence" value="ECO:0000318"/>
    <property type="project" value="GO_Central"/>
</dbReference>
<keyword evidence="2" id="KW-0274">FAD</keyword>
<evidence type="ECO:0000313" key="6">
    <source>
        <dbReference type="Proteomes" id="UP000006906"/>
    </source>
</evidence>
<reference evidence="5 6" key="1">
    <citation type="journal article" date="2007" name="Science">
        <title>The Chlamydomonas genome reveals the evolution of key animal and plant functions.</title>
        <authorList>
            <person name="Merchant S.S."/>
            <person name="Prochnik S.E."/>
            <person name="Vallon O."/>
            <person name="Harris E.H."/>
            <person name="Karpowicz S.J."/>
            <person name="Witman G.B."/>
            <person name="Terry A."/>
            <person name="Salamov A."/>
            <person name="Fritz-Laylin L.K."/>
            <person name="Marechal-Drouard L."/>
            <person name="Marshall W.F."/>
            <person name="Qu L.H."/>
            <person name="Nelson D.R."/>
            <person name="Sanderfoot A.A."/>
            <person name="Spalding M.H."/>
            <person name="Kapitonov V.V."/>
            <person name="Ren Q."/>
            <person name="Ferris P."/>
            <person name="Lindquist E."/>
            <person name="Shapiro H."/>
            <person name="Lucas S.M."/>
            <person name="Grimwood J."/>
            <person name="Schmutz J."/>
            <person name="Cardol P."/>
            <person name="Cerutti H."/>
            <person name="Chanfreau G."/>
            <person name="Chen C.L."/>
            <person name="Cognat V."/>
            <person name="Croft M.T."/>
            <person name="Dent R."/>
            <person name="Dutcher S."/>
            <person name="Fernandez E."/>
            <person name="Fukuzawa H."/>
            <person name="Gonzalez-Ballester D."/>
            <person name="Gonzalez-Halphen D."/>
            <person name="Hallmann A."/>
            <person name="Hanikenne M."/>
            <person name="Hippler M."/>
            <person name="Inwood W."/>
            <person name="Jabbari K."/>
            <person name="Kalanon M."/>
            <person name="Kuras R."/>
            <person name="Lefebvre P.A."/>
            <person name="Lemaire S.D."/>
            <person name="Lobanov A.V."/>
            <person name="Lohr M."/>
            <person name="Manuell A."/>
            <person name="Meier I."/>
            <person name="Mets L."/>
            <person name="Mittag M."/>
            <person name="Mittelmeier T."/>
            <person name="Moroney J.V."/>
            <person name="Moseley J."/>
            <person name="Napoli C."/>
            <person name="Nedelcu A.M."/>
            <person name="Niyogi K."/>
            <person name="Novoselov S.V."/>
            <person name="Paulsen I.T."/>
            <person name="Pazour G."/>
            <person name="Purton S."/>
            <person name="Ral J.P."/>
            <person name="Riano-Pachon D.M."/>
            <person name="Riekhof W."/>
            <person name="Rymarquis L."/>
            <person name="Schroda M."/>
            <person name="Stern D."/>
            <person name="Umen J."/>
            <person name="Willows R."/>
            <person name="Wilson N."/>
            <person name="Zimmer S.L."/>
            <person name="Allmer J."/>
            <person name="Balk J."/>
            <person name="Bisova K."/>
            <person name="Chen C.J."/>
            <person name="Elias M."/>
            <person name="Gendler K."/>
            <person name="Hauser C."/>
            <person name="Lamb M.R."/>
            <person name="Ledford H."/>
            <person name="Long J.C."/>
            <person name="Minagawa J."/>
            <person name="Page M.D."/>
            <person name="Pan J."/>
            <person name="Pootakham W."/>
            <person name="Roje S."/>
            <person name="Rose A."/>
            <person name="Stahlberg E."/>
            <person name="Terauchi A.M."/>
            <person name="Yang P."/>
            <person name="Ball S."/>
            <person name="Bowler C."/>
            <person name="Dieckmann C.L."/>
            <person name="Gladyshev V.N."/>
            <person name="Green P."/>
            <person name="Jorgensen R."/>
            <person name="Mayfield S."/>
            <person name="Mueller-Roeber B."/>
            <person name="Rajamani S."/>
            <person name="Sayre R.T."/>
            <person name="Brokstein P."/>
            <person name="Dubchak I."/>
            <person name="Goodstein D."/>
            <person name="Hornick L."/>
            <person name="Huang Y.W."/>
            <person name="Jhaveri J."/>
            <person name="Luo Y."/>
            <person name="Martinez D."/>
            <person name="Ngau W.C."/>
            <person name="Otillar B."/>
            <person name="Poliakov A."/>
            <person name="Porter A."/>
            <person name="Szajkowski L."/>
            <person name="Werner G."/>
            <person name="Zhou K."/>
            <person name="Grigoriev I.V."/>
            <person name="Rokhsar D.S."/>
            <person name="Grossman A.R."/>
        </authorList>
    </citation>
    <scope>NUCLEOTIDE SEQUENCE [LARGE SCALE GENOMIC DNA]</scope>
    <source>
        <strain evidence="6">CC-503</strain>
    </source>
</reference>
<dbReference type="Pfam" id="PF00875">
    <property type="entry name" value="DNA_photolyase"/>
    <property type="match status" value="1"/>
</dbReference>
<evidence type="ECO:0000313" key="5">
    <source>
        <dbReference type="EMBL" id="PNW75627.1"/>
    </source>
</evidence>
<dbReference type="ExpressionAtlas" id="A0A2K3D533">
    <property type="expression patterns" value="baseline"/>
</dbReference>
<dbReference type="InterPro" id="IPR006050">
    <property type="entry name" value="DNA_photolyase_N"/>
</dbReference>
<dbReference type="KEGG" id="cre:CHLRE_12g534550v5"/>
<feature type="binding site" evidence="2">
    <location>
        <begin position="410"/>
        <end position="414"/>
    </location>
    <ligand>
        <name>FAD</name>
        <dbReference type="ChEBI" id="CHEBI:57692"/>
    </ligand>
</feature>
<dbReference type="RefSeq" id="XP_042918714.1">
    <property type="nucleotide sequence ID" value="XM_043068619.1"/>
</dbReference>
<dbReference type="Gene3D" id="1.25.40.80">
    <property type="match status" value="1"/>
</dbReference>
<keyword evidence="6" id="KW-1185">Reference proteome</keyword>
<feature type="region of interest" description="Disordered" evidence="3">
    <location>
        <begin position="23"/>
        <end position="77"/>
    </location>
</feature>
<dbReference type="AlphaFoldDB" id="A0A2K3D533"/>
<organism evidence="5 6">
    <name type="scientific">Chlamydomonas reinhardtii</name>
    <name type="common">Chlamydomonas smithii</name>
    <dbReference type="NCBI Taxonomy" id="3055"/>
    <lineage>
        <taxon>Eukaryota</taxon>
        <taxon>Viridiplantae</taxon>
        <taxon>Chlorophyta</taxon>
        <taxon>core chlorophytes</taxon>
        <taxon>Chlorophyceae</taxon>
        <taxon>CS clade</taxon>
        <taxon>Chlamydomonadales</taxon>
        <taxon>Chlamydomonadaceae</taxon>
        <taxon>Chlamydomonas</taxon>
    </lineage>
</organism>
<protein>
    <recommendedName>
        <fullName evidence="4">Photolyase/cryptochrome alpha/beta domain-containing protein</fullName>
    </recommendedName>
</protein>
<dbReference type="InterPro" id="IPR036155">
    <property type="entry name" value="Crypto/Photolyase_N_sf"/>
</dbReference>
<dbReference type="PANTHER" id="PTHR11455:SF2">
    <property type="entry name" value="BLUE-LIGHT PHOTORECEPTOR PHR2"/>
    <property type="match status" value="1"/>
</dbReference>
<dbReference type="FunCoup" id="A0A2K3D533">
    <property type="interactions" value="493"/>
</dbReference>
<dbReference type="OMA" id="MAPAYTS"/>
<dbReference type="InterPro" id="IPR014729">
    <property type="entry name" value="Rossmann-like_a/b/a_fold"/>
</dbReference>
<evidence type="ECO:0000259" key="4">
    <source>
        <dbReference type="PROSITE" id="PS51645"/>
    </source>
</evidence>
<keyword evidence="2" id="KW-0285">Flavoprotein</keyword>
<dbReference type="Gramene" id="PNW75627">
    <property type="protein sequence ID" value="PNW75627"/>
    <property type="gene ID" value="CHLRE_12g534550v5"/>
</dbReference>
<dbReference type="GO" id="GO:0071949">
    <property type="term" value="F:FAD binding"/>
    <property type="evidence" value="ECO:0000318"/>
    <property type="project" value="GO_Central"/>
</dbReference>
<dbReference type="GO" id="GO:0000719">
    <property type="term" value="P:photoreactive repair"/>
    <property type="evidence" value="ECO:0000318"/>
    <property type="project" value="GO_Central"/>
</dbReference>
<dbReference type="PaxDb" id="3055-EDP03565"/>
<feature type="domain" description="Photolyase/cryptochrome alpha/beta" evidence="4">
    <location>
        <begin position="140"/>
        <end position="274"/>
    </location>
</feature>
<dbReference type="Gene3D" id="3.40.50.620">
    <property type="entry name" value="HUPs"/>
    <property type="match status" value="1"/>
</dbReference>
<dbReference type="STRING" id="3055.A0A2K3D533"/>
<dbReference type="EMBL" id="CM008973">
    <property type="protein sequence ID" value="PNW75627.1"/>
    <property type="molecule type" value="Genomic_DNA"/>
</dbReference>
<evidence type="ECO:0000256" key="3">
    <source>
        <dbReference type="SAM" id="MobiDB-lite"/>
    </source>
</evidence>
<comment type="cofactor">
    <cofactor evidence="2">
        <name>FAD</name>
        <dbReference type="ChEBI" id="CHEBI:57692"/>
    </cofactor>
    <text evidence="2">Binds 1 FAD per subunit.</text>
</comment>